<dbReference type="PROSITE" id="PS51707">
    <property type="entry name" value="CYTH"/>
    <property type="match status" value="1"/>
</dbReference>
<dbReference type="PANTHER" id="PTHR21028:SF2">
    <property type="entry name" value="CYTH DOMAIN-CONTAINING PROTEIN"/>
    <property type="match status" value="1"/>
</dbReference>
<dbReference type="InterPro" id="IPR033469">
    <property type="entry name" value="CYTH-like_dom_sf"/>
</dbReference>
<dbReference type="SUPFAM" id="SSF55154">
    <property type="entry name" value="CYTH-like phosphatases"/>
    <property type="match status" value="1"/>
</dbReference>
<proteinExistence type="predicted"/>
<dbReference type="PANTHER" id="PTHR21028">
    <property type="entry name" value="SI:CH211-156B7.4"/>
    <property type="match status" value="1"/>
</dbReference>
<organism evidence="2 3">
    <name type="scientific">Thermoproteota archaeon</name>
    <dbReference type="NCBI Taxonomy" id="2056631"/>
    <lineage>
        <taxon>Archaea</taxon>
        <taxon>Thermoproteota</taxon>
    </lineage>
</organism>
<dbReference type="Pfam" id="PF01928">
    <property type="entry name" value="CYTH"/>
    <property type="match status" value="1"/>
</dbReference>
<evidence type="ECO:0000313" key="3">
    <source>
        <dbReference type="Proteomes" id="UP000278475"/>
    </source>
</evidence>
<dbReference type="InterPro" id="IPR023577">
    <property type="entry name" value="CYTH_domain"/>
</dbReference>
<dbReference type="AlphaFoldDB" id="A0A497ETZ4"/>
<feature type="domain" description="CYTH" evidence="1">
    <location>
        <begin position="5"/>
        <end position="178"/>
    </location>
</feature>
<comment type="caution">
    <text evidence="2">The sequence shown here is derived from an EMBL/GenBank/DDBJ whole genome shotgun (WGS) entry which is preliminary data.</text>
</comment>
<dbReference type="CDD" id="cd07890">
    <property type="entry name" value="CYTH-like_AC_IV-like"/>
    <property type="match status" value="1"/>
</dbReference>
<protein>
    <submittedName>
        <fullName evidence="2">Class IV adenylate cyclase</fullName>
    </submittedName>
</protein>
<evidence type="ECO:0000259" key="1">
    <source>
        <dbReference type="PROSITE" id="PS51707"/>
    </source>
</evidence>
<dbReference type="Proteomes" id="UP000278475">
    <property type="component" value="Unassembled WGS sequence"/>
</dbReference>
<dbReference type="Gene3D" id="2.40.320.10">
    <property type="entry name" value="Hypothetical Protein Pfu-838710-001"/>
    <property type="match status" value="1"/>
</dbReference>
<name>A0A497ETZ4_9CREN</name>
<dbReference type="SMART" id="SM01118">
    <property type="entry name" value="CYTH"/>
    <property type="match status" value="1"/>
</dbReference>
<reference evidence="2 3" key="1">
    <citation type="submission" date="2018-06" db="EMBL/GenBank/DDBJ databases">
        <title>Extensive metabolic versatility and redundancy in microbially diverse, dynamic hydrothermal sediments.</title>
        <authorList>
            <person name="Dombrowski N."/>
            <person name="Teske A."/>
            <person name="Baker B.J."/>
        </authorList>
    </citation>
    <scope>NUCLEOTIDE SEQUENCE [LARGE SCALE GENOMIC DNA]</scope>
    <source>
        <strain evidence="2">B66_G16</strain>
    </source>
</reference>
<sequence>MACVLIEVEVKAQVYADLPKILDKIRGIGAKFVKSVEQEDTYFTHPCRNFKNSDEALRLRIEEGKAKLTYKGPRISPISKTRFEVETFVEDAQQATLLLEKLGFNRFFTIRKKRHQFRLRDIDIYVDEVYKLGIFIELEKEICEGSFTGVECSLLAIIESLSLPHKIERKSYLELLLEKEMP</sequence>
<dbReference type="EMBL" id="QMQV01000001">
    <property type="protein sequence ID" value="RLE50755.1"/>
    <property type="molecule type" value="Genomic_DNA"/>
</dbReference>
<dbReference type="NCBIfam" id="TIGR00318">
    <property type="entry name" value="cyaB"/>
    <property type="match status" value="1"/>
</dbReference>
<accession>A0A497ETZ4</accession>
<dbReference type="InterPro" id="IPR008173">
    <property type="entry name" value="Adenylyl_cyclase_CyaB"/>
</dbReference>
<gene>
    <name evidence="2" type="primary">cyaB</name>
    <name evidence="2" type="ORF">DRJ31_00270</name>
</gene>
<evidence type="ECO:0000313" key="2">
    <source>
        <dbReference type="EMBL" id="RLE50755.1"/>
    </source>
</evidence>